<accession>A0A5J4YXN7</accession>
<protein>
    <submittedName>
        <fullName evidence="2">Uncharacterized protein</fullName>
    </submittedName>
</protein>
<feature type="compositionally biased region" description="Basic and acidic residues" evidence="1">
    <location>
        <begin position="21"/>
        <end position="42"/>
    </location>
</feature>
<organism evidence="2 3">
    <name type="scientific">Porphyridium purpureum</name>
    <name type="common">Red alga</name>
    <name type="synonym">Porphyridium cruentum</name>
    <dbReference type="NCBI Taxonomy" id="35688"/>
    <lineage>
        <taxon>Eukaryota</taxon>
        <taxon>Rhodophyta</taxon>
        <taxon>Bangiophyceae</taxon>
        <taxon>Porphyridiales</taxon>
        <taxon>Porphyridiaceae</taxon>
        <taxon>Porphyridium</taxon>
    </lineage>
</organism>
<keyword evidence="3" id="KW-1185">Reference proteome</keyword>
<evidence type="ECO:0000256" key="1">
    <source>
        <dbReference type="SAM" id="MobiDB-lite"/>
    </source>
</evidence>
<comment type="caution">
    <text evidence="2">The sequence shown here is derived from an EMBL/GenBank/DDBJ whole genome shotgun (WGS) entry which is preliminary data.</text>
</comment>
<feature type="region of interest" description="Disordered" evidence="1">
    <location>
        <begin position="76"/>
        <end position="95"/>
    </location>
</feature>
<feature type="region of interest" description="Disordered" evidence="1">
    <location>
        <begin position="16"/>
        <end position="42"/>
    </location>
</feature>
<name>A0A5J4YXN7_PORPP</name>
<feature type="compositionally biased region" description="Acidic residues" evidence="1">
    <location>
        <begin position="313"/>
        <end position="322"/>
    </location>
</feature>
<feature type="compositionally biased region" description="Polar residues" evidence="1">
    <location>
        <begin position="298"/>
        <end position="310"/>
    </location>
</feature>
<proteinExistence type="predicted"/>
<feature type="compositionally biased region" description="Low complexity" evidence="1">
    <location>
        <begin position="77"/>
        <end position="88"/>
    </location>
</feature>
<feature type="region of interest" description="Disordered" evidence="1">
    <location>
        <begin position="298"/>
        <end position="322"/>
    </location>
</feature>
<dbReference type="AlphaFoldDB" id="A0A5J4YXN7"/>
<dbReference type="Proteomes" id="UP000324585">
    <property type="component" value="Unassembled WGS sequence"/>
</dbReference>
<reference evidence="3" key="1">
    <citation type="journal article" date="2019" name="Nat. Commun.">
        <title>Expansion of phycobilisome linker gene families in mesophilic red algae.</title>
        <authorList>
            <person name="Lee J."/>
            <person name="Kim D."/>
            <person name="Bhattacharya D."/>
            <person name="Yoon H.S."/>
        </authorList>
    </citation>
    <scope>NUCLEOTIDE SEQUENCE [LARGE SCALE GENOMIC DNA]</scope>
    <source>
        <strain evidence="3">CCMP 1328</strain>
    </source>
</reference>
<evidence type="ECO:0000313" key="2">
    <source>
        <dbReference type="EMBL" id="KAA8496351.1"/>
    </source>
</evidence>
<gene>
    <name evidence="2" type="ORF">FVE85_0080</name>
</gene>
<sequence length="322" mass="35457">MRKHRDIVAFIRGSAEQTSWSDERDCRRSHLGRQVEREPRANEHRLRTAAVGPAGATFIDDRSHMVKNAQSQLCERSASSHLATSSHSTAEEKARMWTELSQAVGRQKSEGRKRPVMLDTELVQTDIQDVTAPQAENHPNRSDGAAAQRSEVKPQSPVRAGTGTVPQRFREQRAGSLTRKISPRPSFGVFHETVEKARTPRGGGISPALSATVRESIRTPRGDIGVSSPLSILSPSTQRNRVSCDLDGYSSSVGRQTTQEDIEENGGIVPGTDIVVGKVSYVHERGTVHKVVTLGLTTSPRTPRFQSTLAPVQEEDEEWEQE</sequence>
<feature type="region of interest" description="Disordered" evidence="1">
    <location>
        <begin position="129"/>
        <end position="167"/>
    </location>
</feature>
<evidence type="ECO:0000313" key="3">
    <source>
        <dbReference type="Proteomes" id="UP000324585"/>
    </source>
</evidence>
<dbReference type="EMBL" id="VRMN01000002">
    <property type="protein sequence ID" value="KAA8496351.1"/>
    <property type="molecule type" value="Genomic_DNA"/>
</dbReference>